<evidence type="ECO:0000256" key="1">
    <source>
        <dbReference type="SAM" id="MobiDB-lite"/>
    </source>
</evidence>
<protein>
    <submittedName>
        <fullName evidence="2">Uncharacterized protein</fullName>
    </submittedName>
</protein>
<dbReference type="AlphaFoldDB" id="A0A409Y5P5"/>
<feature type="compositionally biased region" description="Low complexity" evidence="1">
    <location>
        <begin position="404"/>
        <end position="453"/>
    </location>
</feature>
<organism evidence="2 3">
    <name type="scientific">Gymnopilus dilepis</name>
    <dbReference type="NCBI Taxonomy" id="231916"/>
    <lineage>
        <taxon>Eukaryota</taxon>
        <taxon>Fungi</taxon>
        <taxon>Dikarya</taxon>
        <taxon>Basidiomycota</taxon>
        <taxon>Agaricomycotina</taxon>
        <taxon>Agaricomycetes</taxon>
        <taxon>Agaricomycetidae</taxon>
        <taxon>Agaricales</taxon>
        <taxon>Agaricineae</taxon>
        <taxon>Hymenogastraceae</taxon>
        <taxon>Gymnopilus</taxon>
    </lineage>
</organism>
<feature type="region of interest" description="Disordered" evidence="1">
    <location>
        <begin position="520"/>
        <end position="554"/>
    </location>
</feature>
<dbReference type="EMBL" id="NHYE01001123">
    <property type="protein sequence ID" value="PPQ98299.1"/>
    <property type="molecule type" value="Genomic_DNA"/>
</dbReference>
<dbReference type="Proteomes" id="UP000284706">
    <property type="component" value="Unassembled WGS sequence"/>
</dbReference>
<feature type="compositionally biased region" description="Basic and acidic residues" evidence="1">
    <location>
        <begin position="541"/>
        <end position="550"/>
    </location>
</feature>
<feature type="compositionally biased region" description="Basic residues" evidence="1">
    <location>
        <begin position="646"/>
        <end position="662"/>
    </location>
</feature>
<dbReference type="InParanoid" id="A0A409Y5P5"/>
<evidence type="ECO:0000313" key="2">
    <source>
        <dbReference type="EMBL" id="PPQ98299.1"/>
    </source>
</evidence>
<feature type="region of interest" description="Disordered" evidence="1">
    <location>
        <begin position="225"/>
        <end position="307"/>
    </location>
</feature>
<feature type="compositionally biased region" description="Acidic residues" evidence="1">
    <location>
        <begin position="365"/>
        <end position="378"/>
    </location>
</feature>
<feature type="region of interest" description="Disordered" evidence="1">
    <location>
        <begin position="320"/>
        <end position="458"/>
    </location>
</feature>
<feature type="region of interest" description="Disordered" evidence="1">
    <location>
        <begin position="570"/>
        <end position="662"/>
    </location>
</feature>
<feature type="compositionally biased region" description="Low complexity" evidence="1">
    <location>
        <begin position="588"/>
        <end position="599"/>
    </location>
</feature>
<name>A0A409Y5P5_9AGAR</name>
<sequence length="662" mass="67824">MAQIHTVASPASNSPSTADAAQSAVADVVKPLPRDPAGDAAATASPVGADAVATPLDAGAGAVAAALQNHAHVMAAGGGLRSTYALPNGLGYMLRSGATYRMTGTDGTERIIPANGRNYSSDFIIPPSHLADPGLGRGIYISITVGRPTGIIDDIVFFFELLKLHRELSFMIFETFAEAQVHYQTHQSLGLVRLSDHLATPLTFLLAGVEANTATVPSVVATAAPPPAAAAPPPAADAPPPSAVAAPPPAAAVPPPAADAPPPPAANAPPPVADAPLIAQAAPVAPPPNPPAPIPAPTGSAVGGIENVPRNRHHFRHVVVGPRSGPASQSNNPAPAGVAPSGQATGIGAGPRTPKEVIEIFSSDEAPDDSDDSMDEEPDVVRPDDVDLEVIDDSDRPDYIPKYPRGASAPPAPAPASSKAKGTSSTKTRVTTRATARAATEVASHPPAASAPATDDNAQQIQVRRDIQGNLVINPVITAQPLGRNADPSRNMPGHLYPELVPNAASIPAHHHLVRYTPVLYPPSSSKKRVNRPADGPDDTQTAKEEDAGARKRRRDAIEAGFANKEASASSPVYGIFGPGPDPITPVASRSAAPASSAAGNEGQTAHDRFSSPTNWGFTDWTPEQLDKAGPALAPAAEISASVTQRKPRSNKGKGRATRKAD</sequence>
<feature type="compositionally biased region" description="Low complexity" evidence="1">
    <location>
        <begin position="274"/>
        <end position="283"/>
    </location>
</feature>
<proteinExistence type="predicted"/>
<comment type="caution">
    <text evidence="2">The sequence shown here is derived from an EMBL/GenBank/DDBJ whole genome shotgun (WGS) entry which is preliminary data.</text>
</comment>
<feature type="region of interest" description="Disordered" evidence="1">
    <location>
        <begin position="1"/>
        <end position="24"/>
    </location>
</feature>
<feature type="compositionally biased region" description="Pro residues" evidence="1">
    <location>
        <begin position="284"/>
        <end position="296"/>
    </location>
</feature>
<accession>A0A409Y5P5</accession>
<evidence type="ECO:0000313" key="3">
    <source>
        <dbReference type="Proteomes" id="UP000284706"/>
    </source>
</evidence>
<reference evidence="2 3" key="1">
    <citation type="journal article" date="2018" name="Evol. Lett.">
        <title>Horizontal gene cluster transfer increased hallucinogenic mushroom diversity.</title>
        <authorList>
            <person name="Reynolds H.T."/>
            <person name="Vijayakumar V."/>
            <person name="Gluck-Thaler E."/>
            <person name="Korotkin H.B."/>
            <person name="Matheny P.B."/>
            <person name="Slot J.C."/>
        </authorList>
    </citation>
    <scope>NUCLEOTIDE SEQUENCE [LARGE SCALE GENOMIC DNA]</scope>
    <source>
        <strain evidence="2 3">SRW20</strain>
    </source>
</reference>
<gene>
    <name evidence="2" type="ORF">CVT26_013494</name>
</gene>
<feature type="compositionally biased region" description="Pro residues" evidence="1">
    <location>
        <begin position="225"/>
        <end position="273"/>
    </location>
</feature>
<keyword evidence="3" id="KW-1185">Reference proteome</keyword>